<name>A0A8J3DSG4_9HYPH</name>
<comment type="caution">
    <text evidence="2">The sequence shown here is derived from an EMBL/GenBank/DDBJ whole genome shotgun (WGS) entry which is preliminary data.</text>
</comment>
<feature type="transmembrane region" description="Helical" evidence="1">
    <location>
        <begin position="43"/>
        <end position="63"/>
    </location>
</feature>
<dbReference type="Proteomes" id="UP000630142">
    <property type="component" value="Unassembled WGS sequence"/>
</dbReference>
<feature type="transmembrane region" description="Helical" evidence="1">
    <location>
        <begin position="224"/>
        <end position="243"/>
    </location>
</feature>
<keyword evidence="3" id="KW-1185">Reference proteome</keyword>
<evidence type="ECO:0000313" key="2">
    <source>
        <dbReference type="EMBL" id="GHD21932.1"/>
    </source>
</evidence>
<organism evidence="2 3">
    <name type="scientific">Tianweitania populi</name>
    <dbReference type="NCBI Taxonomy" id="1607949"/>
    <lineage>
        <taxon>Bacteria</taxon>
        <taxon>Pseudomonadati</taxon>
        <taxon>Pseudomonadota</taxon>
        <taxon>Alphaproteobacteria</taxon>
        <taxon>Hyphomicrobiales</taxon>
        <taxon>Phyllobacteriaceae</taxon>
        <taxon>Tianweitania</taxon>
    </lineage>
</organism>
<keyword evidence="1" id="KW-0472">Membrane</keyword>
<evidence type="ECO:0000256" key="1">
    <source>
        <dbReference type="SAM" id="Phobius"/>
    </source>
</evidence>
<evidence type="ECO:0008006" key="4">
    <source>
        <dbReference type="Google" id="ProtNLM"/>
    </source>
</evidence>
<keyword evidence="1" id="KW-1133">Transmembrane helix</keyword>
<gene>
    <name evidence="2" type="ORF">GCM10016234_35740</name>
</gene>
<feature type="transmembrane region" description="Helical" evidence="1">
    <location>
        <begin position="299"/>
        <end position="323"/>
    </location>
</feature>
<reference evidence="2" key="2">
    <citation type="submission" date="2020-09" db="EMBL/GenBank/DDBJ databases">
        <authorList>
            <person name="Sun Q."/>
            <person name="Kim S."/>
        </authorList>
    </citation>
    <scope>NUCLEOTIDE SEQUENCE</scope>
    <source>
        <strain evidence="2">KCTC 42249</strain>
    </source>
</reference>
<dbReference type="EMBL" id="BMZQ01000004">
    <property type="protein sequence ID" value="GHD21932.1"/>
    <property type="molecule type" value="Genomic_DNA"/>
</dbReference>
<sequence length="485" mass="51938">MSLTAIGAFTLVLGFASLFMPVGLAIGSIAVLSILRTAAALNLTSVGGLSVICANLFLLFYMARAVRRVGPAPVLQSLMPPSPGFWLLLLAIYAVVSALFFPRMMAGITDTISIVRDPDGKAALQLRPLENNSMYLSQLIYFLGGVATFMATFALTRLPDGMRHLRRAIYLVLGLHVLLGIVDVLTYQTGTAFLLGFIRTANYALLTDAEKGGLKRITGSFSEASAFACFSLVLFAISVSLWLDRQRPRVTGCFAVAMLVLLLASTSGTAYVGLAVFLLALVLYEFGGPFVGRPIRRPIALFSIAVLGLAFLMLLLLLAPSIADRVQEFFEETVVGKISDASGRERMMWNEVAFQNFLDSYGLGVGIGGARASSFLLVLLSNVGLPGFILFAGFVASLLWMRLERTLSAEDRRFVTALRCGLVGALIAESIVGAVFDIGLFVYVMAGGIAAASFAPHRAAIRQSFDVPLTIRPAFANASRSEALA</sequence>
<feature type="transmembrane region" description="Helical" evidence="1">
    <location>
        <begin position="250"/>
        <end position="266"/>
    </location>
</feature>
<evidence type="ECO:0000313" key="3">
    <source>
        <dbReference type="Proteomes" id="UP000630142"/>
    </source>
</evidence>
<feature type="transmembrane region" description="Helical" evidence="1">
    <location>
        <begin position="84"/>
        <end position="101"/>
    </location>
</feature>
<protein>
    <recommendedName>
        <fullName evidence="4">O-antigen ligase domain-containing protein</fullName>
    </recommendedName>
</protein>
<keyword evidence="1" id="KW-0812">Transmembrane</keyword>
<accession>A0A8J3DSG4</accession>
<dbReference type="RefSeq" id="WP_244641568.1">
    <property type="nucleotide sequence ID" value="NZ_BMZQ01000004.1"/>
</dbReference>
<feature type="transmembrane region" description="Helical" evidence="1">
    <location>
        <begin position="438"/>
        <end position="455"/>
    </location>
</feature>
<dbReference type="AlphaFoldDB" id="A0A8J3DSG4"/>
<feature type="transmembrane region" description="Helical" evidence="1">
    <location>
        <begin position="375"/>
        <end position="401"/>
    </location>
</feature>
<proteinExistence type="predicted"/>
<reference evidence="2" key="1">
    <citation type="journal article" date="2014" name="Int. J. Syst. Evol. Microbiol.">
        <title>Complete genome sequence of Corynebacterium casei LMG S-19264T (=DSM 44701T), isolated from a smear-ripened cheese.</title>
        <authorList>
            <consortium name="US DOE Joint Genome Institute (JGI-PGF)"/>
            <person name="Walter F."/>
            <person name="Albersmeier A."/>
            <person name="Kalinowski J."/>
            <person name="Ruckert C."/>
        </authorList>
    </citation>
    <scope>NUCLEOTIDE SEQUENCE</scope>
    <source>
        <strain evidence="2">KCTC 42249</strain>
    </source>
</reference>
<feature type="transmembrane region" description="Helical" evidence="1">
    <location>
        <begin position="168"/>
        <end position="187"/>
    </location>
</feature>
<feature type="transmembrane region" description="Helical" evidence="1">
    <location>
        <begin position="135"/>
        <end position="156"/>
    </location>
</feature>